<evidence type="ECO:0000313" key="2">
    <source>
        <dbReference type="EMBL" id="GAA4352167.1"/>
    </source>
</evidence>
<evidence type="ECO:0000313" key="3">
    <source>
        <dbReference type="Proteomes" id="UP001500975"/>
    </source>
</evidence>
<gene>
    <name evidence="2" type="ORF">GCM10023165_41000</name>
</gene>
<accession>A0ABP8I644</accession>
<organism evidence="2 3">
    <name type="scientific">Variovorax defluvii</name>
    <dbReference type="NCBI Taxonomy" id="913761"/>
    <lineage>
        <taxon>Bacteria</taxon>
        <taxon>Pseudomonadati</taxon>
        <taxon>Pseudomonadota</taxon>
        <taxon>Betaproteobacteria</taxon>
        <taxon>Burkholderiales</taxon>
        <taxon>Comamonadaceae</taxon>
        <taxon>Variovorax</taxon>
    </lineage>
</organism>
<reference evidence="3" key="1">
    <citation type="journal article" date="2019" name="Int. J. Syst. Evol. Microbiol.">
        <title>The Global Catalogue of Microorganisms (GCM) 10K type strain sequencing project: providing services to taxonomists for standard genome sequencing and annotation.</title>
        <authorList>
            <consortium name="The Broad Institute Genomics Platform"/>
            <consortium name="The Broad Institute Genome Sequencing Center for Infectious Disease"/>
            <person name="Wu L."/>
            <person name="Ma J."/>
        </authorList>
    </citation>
    <scope>NUCLEOTIDE SEQUENCE [LARGE SCALE GENOMIC DNA]</scope>
    <source>
        <strain evidence="3">JCM 17804</strain>
    </source>
</reference>
<evidence type="ECO:0000259" key="1">
    <source>
        <dbReference type="Pfam" id="PF13590"/>
    </source>
</evidence>
<proteinExistence type="predicted"/>
<protein>
    <recommendedName>
        <fullName evidence="1">DUF4136 domain-containing protein</fullName>
    </recommendedName>
</protein>
<name>A0ABP8I644_9BURK</name>
<dbReference type="Proteomes" id="UP001500975">
    <property type="component" value="Unassembled WGS sequence"/>
</dbReference>
<dbReference type="RefSeq" id="WP_345540246.1">
    <property type="nucleotide sequence ID" value="NZ_BAABGJ010000076.1"/>
</dbReference>
<keyword evidence="3" id="KW-1185">Reference proteome</keyword>
<dbReference type="PROSITE" id="PS51257">
    <property type="entry name" value="PROKAR_LIPOPROTEIN"/>
    <property type="match status" value="1"/>
</dbReference>
<dbReference type="EMBL" id="BAABGJ010000076">
    <property type="protein sequence ID" value="GAA4352167.1"/>
    <property type="molecule type" value="Genomic_DNA"/>
</dbReference>
<dbReference type="Pfam" id="PF13590">
    <property type="entry name" value="DUF4136"/>
    <property type="match status" value="1"/>
</dbReference>
<feature type="domain" description="DUF4136" evidence="1">
    <location>
        <begin position="37"/>
        <end position="193"/>
    </location>
</feature>
<sequence length="211" mass="23080">MKHLFAALALAAGLSGCATRWVVDSEVRSFSSMNTVPAGATYRFERLPSQQASEAQQAELEAMAAPALERVGLRRDDANPQYTAQIGARVSAELSPWADPWYYNGGLWPGYPLHRPWGYPAGGYGRGWYGGGWYGPVFTPPANPWYAREVSIVLRELPSHRVVYETRARNDGPYTASAAVLPVMFQAALQGFPNPPAGERRVDIAIPAARD</sequence>
<comment type="caution">
    <text evidence="2">The sequence shown here is derived from an EMBL/GenBank/DDBJ whole genome shotgun (WGS) entry which is preliminary data.</text>
</comment>
<dbReference type="InterPro" id="IPR025411">
    <property type="entry name" value="DUF4136"/>
</dbReference>